<dbReference type="EMBL" id="JBEPMK010000008">
    <property type="protein sequence ID" value="MET3645253.1"/>
    <property type="molecule type" value="Genomic_DNA"/>
</dbReference>
<reference evidence="3 4" key="1">
    <citation type="submission" date="2024-06" db="EMBL/GenBank/DDBJ databases">
        <title>Genomic Encyclopedia of Type Strains, Phase IV (KMG-IV): sequencing the most valuable type-strain genomes for metagenomic binning, comparative biology and taxonomic classification.</title>
        <authorList>
            <person name="Goeker M."/>
        </authorList>
    </citation>
    <scope>NUCLEOTIDE SEQUENCE [LARGE SCALE GENOMIC DNA]</scope>
    <source>
        <strain evidence="3 4">DSM 15349</strain>
    </source>
</reference>
<evidence type="ECO:0000313" key="4">
    <source>
        <dbReference type="Proteomes" id="UP001549055"/>
    </source>
</evidence>
<evidence type="ECO:0000313" key="3">
    <source>
        <dbReference type="EMBL" id="MET3645253.1"/>
    </source>
</evidence>
<dbReference type="Pfam" id="PF04650">
    <property type="entry name" value="YSIRK_signal"/>
    <property type="match status" value="1"/>
</dbReference>
<keyword evidence="4" id="KW-1185">Reference proteome</keyword>
<evidence type="ECO:0000256" key="1">
    <source>
        <dbReference type="ARBA" id="ARBA00022729"/>
    </source>
</evidence>
<protein>
    <recommendedName>
        <fullName evidence="2">YSIRK Gram-positive signal peptide domain-containing protein</fullName>
    </recommendedName>
</protein>
<keyword evidence="1" id="KW-0732">Signal</keyword>
<proteinExistence type="predicted"/>
<feature type="domain" description="YSIRK Gram-positive signal peptide" evidence="2">
    <location>
        <begin position="14"/>
        <end position="35"/>
    </location>
</feature>
<gene>
    <name evidence="3" type="ORF">ABID27_001902</name>
</gene>
<dbReference type="RefSeq" id="WP_253366068.1">
    <property type="nucleotide sequence ID" value="NZ_JALJXU010000009.1"/>
</dbReference>
<comment type="caution">
    <text evidence="3">The sequence shown here is derived from an EMBL/GenBank/DDBJ whole genome shotgun (WGS) entry which is preliminary data.</text>
</comment>
<dbReference type="NCBIfam" id="TIGR01168">
    <property type="entry name" value="YSIRK_signal"/>
    <property type="match status" value="1"/>
</dbReference>
<dbReference type="Proteomes" id="UP001549055">
    <property type="component" value="Unassembled WGS sequence"/>
</dbReference>
<organism evidence="3 4">
    <name type="scientific">Streptococcus gallinaceus</name>
    <dbReference type="NCBI Taxonomy" id="165758"/>
    <lineage>
        <taxon>Bacteria</taxon>
        <taxon>Bacillati</taxon>
        <taxon>Bacillota</taxon>
        <taxon>Bacilli</taxon>
        <taxon>Lactobacillales</taxon>
        <taxon>Streptococcaceae</taxon>
        <taxon>Streptococcus</taxon>
    </lineage>
</organism>
<accession>A0ABV2JQT0</accession>
<evidence type="ECO:0000259" key="2">
    <source>
        <dbReference type="Pfam" id="PF04650"/>
    </source>
</evidence>
<sequence length="67" mass="7397">MRKRRRKKTLFNIQQHFGIRKFAIGAASVLIGLGLVGAKQVNTVLANAPKSNSSFISAAVDTEERKR</sequence>
<name>A0ABV2JQT0_9STRE</name>
<dbReference type="InterPro" id="IPR005877">
    <property type="entry name" value="YSIRK_signal_dom"/>
</dbReference>